<proteinExistence type="predicted"/>
<sequence length="27" mass="3140">MSSKYSMWSQEQKELNGVTYPASFLAR</sequence>
<evidence type="ECO:0000313" key="1">
    <source>
        <dbReference type="EMBL" id="JAD99083.1"/>
    </source>
</evidence>
<protein>
    <submittedName>
        <fullName evidence="1">Uncharacterized protein</fullName>
    </submittedName>
</protein>
<name>A0A0A9EJA4_ARUDO</name>
<reference evidence="1" key="1">
    <citation type="submission" date="2014-09" db="EMBL/GenBank/DDBJ databases">
        <authorList>
            <person name="Magalhaes I.L.F."/>
            <person name="Oliveira U."/>
            <person name="Santos F.R."/>
            <person name="Vidigal T.H.D.A."/>
            <person name="Brescovit A.D."/>
            <person name="Santos A.J."/>
        </authorList>
    </citation>
    <scope>NUCLEOTIDE SEQUENCE</scope>
    <source>
        <tissue evidence="1">Shoot tissue taken approximately 20 cm above the soil surface</tissue>
    </source>
</reference>
<accession>A0A0A9EJA4</accession>
<reference evidence="1" key="2">
    <citation type="journal article" date="2015" name="Data Brief">
        <title>Shoot transcriptome of the giant reed, Arundo donax.</title>
        <authorList>
            <person name="Barrero R.A."/>
            <person name="Guerrero F.D."/>
            <person name="Moolhuijzen P."/>
            <person name="Goolsby J.A."/>
            <person name="Tidwell J."/>
            <person name="Bellgard S.E."/>
            <person name="Bellgard M.I."/>
        </authorList>
    </citation>
    <scope>NUCLEOTIDE SEQUENCE</scope>
    <source>
        <tissue evidence="1">Shoot tissue taken approximately 20 cm above the soil surface</tissue>
    </source>
</reference>
<dbReference type="EMBL" id="GBRH01198812">
    <property type="protein sequence ID" value="JAD99083.1"/>
    <property type="molecule type" value="Transcribed_RNA"/>
</dbReference>
<dbReference type="AlphaFoldDB" id="A0A0A9EJA4"/>
<organism evidence="1">
    <name type="scientific">Arundo donax</name>
    <name type="common">Giant reed</name>
    <name type="synonym">Donax arundinaceus</name>
    <dbReference type="NCBI Taxonomy" id="35708"/>
    <lineage>
        <taxon>Eukaryota</taxon>
        <taxon>Viridiplantae</taxon>
        <taxon>Streptophyta</taxon>
        <taxon>Embryophyta</taxon>
        <taxon>Tracheophyta</taxon>
        <taxon>Spermatophyta</taxon>
        <taxon>Magnoliopsida</taxon>
        <taxon>Liliopsida</taxon>
        <taxon>Poales</taxon>
        <taxon>Poaceae</taxon>
        <taxon>PACMAD clade</taxon>
        <taxon>Arundinoideae</taxon>
        <taxon>Arundineae</taxon>
        <taxon>Arundo</taxon>
    </lineage>
</organism>